<dbReference type="AlphaFoldDB" id="A0A7T0G2J7"/>
<gene>
    <name evidence="2" type="ORF">G3M78_02980</name>
</gene>
<feature type="compositionally biased region" description="Polar residues" evidence="1">
    <location>
        <begin position="130"/>
        <end position="145"/>
    </location>
</feature>
<name>A0A7T0G2J7_9BACT</name>
<reference evidence="3" key="1">
    <citation type="submission" date="2020-02" db="EMBL/GenBank/DDBJ databases">
        <title>Genomic and physiological characterization of two novel Nitrospinaceae genera.</title>
        <authorList>
            <person name="Mueller A.J."/>
            <person name="Jung M.-Y."/>
            <person name="Strachan C.R."/>
            <person name="Herbold C.W."/>
            <person name="Kirkegaard R.H."/>
            <person name="Daims H."/>
        </authorList>
    </citation>
    <scope>NUCLEOTIDE SEQUENCE [LARGE SCALE GENOMIC DNA]</scope>
</reference>
<evidence type="ECO:0000313" key="2">
    <source>
        <dbReference type="EMBL" id="QPJ64415.1"/>
    </source>
</evidence>
<feature type="compositionally biased region" description="Basic and acidic residues" evidence="1">
    <location>
        <begin position="198"/>
        <end position="225"/>
    </location>
</feature>
<feature type="region of interest" description="Disordered" evidence="1">
    <location>
        <begin position="1"/>
        <end position="243"/>
    </location>
</feature>
<accession>A0A7T0G2J7</accession>
<evidence type="ECO:0000313" key="3">
    <source>
        <dbReference type="Proteomes" id="UP000594464"/>
    </source>
</evidence>
<dbReference type="KEGG" id="nva:G3M78_02980"/>
<organism evidence="2 3">
    <name type="scientific">Candidatus Nitrohelix vancouverensis</name>
    <dbReference type="NCBI Taxonomy" id="2705534"/>
    <lineage>
        <taxon>Bacteria</taxon>
        <taxon>Pseudomonadati</taxon>
        <taxon>Nitrospinota/Tectimicrobiota group</taxon>
        <taxon>Nitrospinota</taxon>
        <taxon>Nitrospinia</taxon>
        <taxon>Nitrospinales</taxon>
        <taxon>Nitrospinaceae</taxon>
        <taxon>Candidatus Nitrohelix</taxon>
    </lineage>
</organism>
<dbReference type="Proteomes" id="UP000594464">
    <property type="component" value="Chromosome"/>
</dbReference>
<protein>
    <submittedName>
        <fullName evidence="2">Uncharacterized protein</fullName>
    </submittedName>
</protein>
<sequence>MVIETNFTPPPAEVGPSATPDAVAINRSARQDNEQDRERKDIVDNERETGRAQNRASQSEDRVEITPDAIELNRNGQVAEASPNPRPEPPQANAEPRATGGLQEQEPPNLTFQNLTGAPDPDDNDVERALQQNPVDAAVQQSRVITENRTERTSAADAVSQRVESQQDSTREPQAVNTDPGPAGSNPAGSARTVAVQDRAEAQAESLESERNDNANEERVERRQEPTPTAFQTEVGQNVDDLI</sequence>
<feature type="compositionally biased region" description="Polar residues" evidence="1">
    <location>
        <begin position="226"/>
        <end position="236"/>
    </location>
</feature>
<feature type="compositionally biased region" description="Polar residues" evidence="1">
    <location>
        <begin position="106"/>
        <end position="116"/>
    </location>
</feature>
<feature type="compositionally biased region" description="Basic and acidic residues" evidence="1">
    <location>
        <begin position="29"/>
        <end position="50"/>
    </location>
</feature>
<evidence type="ECO:0000256" key="1">
    <source>
        <dbReference type="SAM" id="MobiDB-lite"/>
    </source>
</evidence>
<proteinExistence type="predicted"/>
<dbReference type="EMBL" id="CP048620">
    <property type="protein sequence ID" value="QPJ64415.1"/>
    <property type="molecule type" value="Genomic_DNA"/>
</dbReference>